<keyword evidence="1" id="KW-0547">Nucleotide-binding</keyword>
<sequence>MTCRRPRPDPPGTPREDRLTVTPPDRLTLTHVRKTYGRSPVLADATLTVPAGALVGVTGENGAGKSTLLRIAVGQLAADHGQVTRTGKLGYCPQQIHLDDALTVEQHLRLFRAAYRLPDLTRAEELLDVLGYADSRHRRPGRLSGGTRQKLNLTLALMHSPDLLILDEPHQGFDHTTYERFWTLTEQLRSDGCAIVVVSHLLHDRARFDTVHHLRHGRLHVLSAEVRA</sequence>
<evidence type="ECO:0000259" key="4">
    <source>
        <dbReference type="PROSITE" id="PS50893"/>
    </source>
</evidence>
<dbReference type="EMBL" id="BMVP01000020">
    <property type="protein sequence ID" value="GHB81981.1"/>
    <property type="molecule type" value="Genomic_DNA"/>
</dbReference>
<feature type="region of interest" description="Disordered" evidence="3">
    <location>
        <begin position="1"/>
        <end position="21"/>
    </location>
</feature>
<gene>
    <name evidence="5" type="ORF">GCM10010347_61110</name>
</gene>
<evidence type="ECO:0000313" key="6">
    <source>
        <dbReference type="Proteomes" id="UP000642673"/>
    </source>
</evidence>
<dbReference type="InterPro" id="IPR003593">
    <property type="entry name" value="AAA+_ATPase"/>
</dbReference>
<accession>A0ABQ3F1H0</accession>
<name>A0ABQ3F1H0_9ACTN</name>
<reference evidence="6" key="1">
    <citation type="journal article" date="2019" name="Int. J. Syst. Evol. Microbiol.">
        <title>The Global Catalogue of Microorganisms (GCM) 10K type strain sequencing project: providing services to taxonomists for standard genome sequencing and annotation.</title>
        <authorList>
            <consortium name="The Broad Institute Genomics Platform"/>
            <consortium name="The Broad Institute Genome Sequencing Center for Infectious Disease"/>
            <person name="Wu L."/>
            <person name="Ma J."/>
        </authorList>
    </citation>
    <scope>NUCLEOTIDE SEQUENCE [LARGE SCALE GENOMIC DNA]</scope>
    <source>
        <strain evidence="6">JCM 4738</strain>
    </source>
</reference>
<dbReference type="InterPro" id="IPR003439">
    <property type="entry name" value="ABC_transporter-like_ATP-bd"/>
</dbReference>
<dbReference type="SMART" id="SM00382">
    <property type="entry name" value="AAA"/>
    <property type="match status" value="1"/>
</dbReference>
<dbReference type="PROSITE" id="PS50893">
    <property type="entry name" value="ABC_TRANSPORTER_2"/>
    <property type="match status" value="1"/>
</dbReference>
<keyword evidence="6" id="KW-1185">Reference proteome</keyword>
<feature type="domain" description="ABC transporter" evidence="4">
    <location>
        <begin position="27"/>
        <end position="228"/>
    </location>
</feature>
<dbReference type="SUPFAM" id="SSF52540">
    <property type="entry name" value="P-loop containing nucleoside triphosphate hydrolases"/>
    <property type="match status" value="1"/>
</dbReference>
<evidence type="ECO:0000256" key="2">
    <source>
        <dbReference type="ARBA" id="ARBA00022840"/>
    </source>
</evidence>
<dbReference type="Proteomes" id="UP000642673">
    <property type="component" value="Unassembled WGS sequence"/>
</dbReference>
<dbReference type="PANTHER" id="PTHR43038">
    <property type="entry name" value="ATP-BINDING CASSETTE, SUB-FAMILY H, MEMBER 1"/>
    <property type="match status" value="1"/>
</dbReference>
<dbReference type="InterPro" id="IPR027417">
    <property type="entry name" value="P-loop_NTPase"/>
</dbReference>
<evidence type="ECO:0000256" key="3">
    <source>
        <dbReference type="SAM" id="MobiDB-lite"/>
    </source>
</evidence>
<keyword evidence="2 5" id="KW-0067">ATP-binding</keyword>
<dbReference type="Pfam" id="PF00005">
    <property type="entry name" value="ABC_tran"/>
    <property type="match status" value="1"/>
</dbReference>
<comment type="caution">
    <text evidence="5">The sequence shown here is derived from an EMBL/GenBank/DDBJ whole genome shotgun (WGS) entry which is preliminary data.</text>
</comment>
<dbReference type="CDD" id="cd03230">
    <property type="entry name" value="ABC_DR_subfamily_A"/>
    <property type="match status" value="1"/>
</dbReference>
<dbReference type="PANTHER" id="PTHR43038:SF7">
    <property type="entry name" value="ABC TRANSPORT SYSTEM ATP-BINDING PROTEIN"/>
    <property type="match status" value="1"/>
</dbReference>
<proteinExistence type="predicted"/>
<evidence type="ECO:0000313" key="5">
    <source>
        <dbReference type="EMBL" id="GHB81981.1"/>
    </source>
</evidence>
<dbReference type="GO" id="GO:0005524">
    <property type="term" value="F:ATP binding"/>
    <property type="evidence" value="ECO:0007669"/>
    <property type="project" value="UniProtKB-KW"/>
</dbReference>
<evidence type="ECO:0000256" key="1">
    <source>
        <dbReference type="ARBA" id="ARBA00022741"/>
    </source>
</evidence>
<dbReference type="Gene3D" id="3.40.50.300">
    <property type="entry name" value="P-loop containing nucleotide triphosphate hydrolases"/>
    <property type="match status" value="1"/>
</dbReference>
<protein>
    <submittedName>
        <fullName evidence="5">ABC transporter ATP-binding protein</fullName>
    </submittedName>
</protein>
<organism evidence="5 6">
    <name type="scientific">Streptomyces cirratus</name>
    <dbReference type="NCBI Taxonomy" id="68187"/>
    <lineage>
        <taxon>Bacteria</taxon>
        <taxon>Bacillati</taxon>
        <taxon>Actinomycetota</taxon>
        <taxon>Actinomycetes</taxon>
        <taxon>Kitasatosporales</taxon>
        <taxon>Streptomycetaceae</taxon>
        <taxon>Streptomyces</taxon>
    </lineage>
</organism>